<gene>
    <name evidence="2" type="ORF">SAMN05421788_104300</name>
</gene>
<dbReference type="KEGG" id="fln:FLA_6390"/>
<proteinExistence type="predicted"/>
<dbReference type="Proteomes" id="UP000186917">
    <property type="component" value="Unassembled WGS sequence"/>
</dbReference>
<name>A0A173MSE2_9BACT</name>
<evidence type="ECO:0000313" key="2">
    <source>
        <dbReference type="EMBL" id="SIT16997.1"/>
    </source>
</evidence>
<sequence length="100" mass="10843">MSNTKASKKEVRTLIIQRIELAFSDLKVTLGDKKFSNRAKKAAKILTEGFKATTTEAIVEKQAKKAKKVKTTVSKKKKTKAAKTKTPQAKPAVAATPAAE</sequence>
<dbReference type="STRING" id="477680.SAMN05421788_104300"/>
<accession>A0A173MSE2</accession>
<feature type="compositionally biased region" description="Basic residues" evidence="1">
    <location>
        <begin position="71"/>
        <end position="83"/>
    </location>
</feature>
<organism evidence="2 3">
    <name type="scientific">Filimonas lacunae</name>
    <dbReference type="NCBI Taxonomy" id="477680"/>
    <lineage>
        <taxon>Bacteria</taxon>
        <taxon>Pseudomonadati</taxon>
        <taxon>Bacteroidota</taxon>
        <taxon>Chitinophagia</taxon>
        <taxon>Chitinophagales</taxon>
        <taxon>Chitinophagaceae</taxon>
        <taxon>Filimonas</taxon>
    </lineage>
</organism>
<protein>
    <submittedName>
        <fullName evidence="2">Uncharacterized protein</fullName>
    </submittedName>
</protein>
<reference evidence="3" key="1">
    <citation type="submission" date="2017-01" db="EMBL/GenBank/DDBJ databases">
        <authorList>
            <person name="Varghese N."/>
            <person name="Submissions S."/>
        </authorList>
    </citation>
    <scope>NUCLEOTIDE SEQUENCE [LARGE SCALE GENOMIC DNA]</scope>
    <source>
        <strain evidence="3">DSM 21054</strain>
    </source>
</reference>
<feature type="region of interest" description="Disordered" evidence="1">
    <location>
        <begin position="71"/>
        <end position="100"/>
    </location>
</feature>
<dbReference type="AlphaFoldDB" id="A0A173MSE2"/>
<evidence type="ECO:0000256" key="1">
    <source>
        <dbReference type="SAM" id="MobiDB-lite"/>
    </source>
</evidence>
<keyword evidence="3" id="KW-1185">Reference proteome</keyword>
<dbReference type="EMBL" id="FTOR01000004">
    <property type="protein sequence ID" value="SIT16997.1"/>
    <property type="molecule type" value="Genomic_DNA"/>
</dbReference>
<evidence type="ECO:0000313" key="3">
    <source>
        <dbReference type="Proteomes" id="UP000186917"/>
    </source>
</evidence>
<feature type="compositionally biased region" description="Low complexity" evidence="1">
    <location>
        <begin position="84"/>
        <end position="100"/>
    </location>
</feature>